<accession>A0A8S5MLI0</accession>
<organism evidence="1">
    <name type="scientific">Caudovirales sp. ct1Jx6</name>
    <dbReference type="NCBI Taxonomy" id="2826765"/>
    <lineage>
        <taxon>Viruses</taxon>
        <taxon>Duplodnaviria</taxon>
        <taxon>Heunggongvirae</taxon>
        <taxon>Uroviricota</taxon>
        <taxon>Caudoviricetes</taxon>
    </lineage>
</organism>
<reference evidence="1" key="1">
    <citation type="journal article" date="2021" name="Proc. Natl. Acad. Sci. U.S.A.">
        <title>A Catalog of Tens of Thousands of Viruses from Human Metagenomes Reveals Hidden Associations with Chronic Diseases.</title>
        <authorList>
            <person name="Tisza M.J."/>
            <person name="Buck C.B."/>
        </authorList>
    </citation>
    <scope>NUCLEOTIDE SEQUENCE</scope>
    <source>
        <strain evidence="1">Ct1Jx6</strain>
    </source>
</reference>
<name>A0A8S5MLI0_9CAUD</name>
<sequence length="183" mass="21070">MDREIIFKESYNKYCKVSMPTGTSMSGNENFEKLMFFIGQHKHYRDKKEIGSAYVVIREKTNALLGIDRRNVVLRTSKREVASLKRYFNTGKSDGAVYAKIPFKVAYIFKAISILVEEIHQDGFEIDAGLKSFVNMTYSKAFYEEYIDAYDDVKEDIPVNKTAQRALGGDFHSPDSPMNNIFR</sequence>
<evidence type="ECO:0000313" key="1">
    <source>
        <dbReference type="EMBL" id="DAD83076.1"/>
    </source>
</evidence>
<proteinExistence type="predicted"/>
<protein>
    <submittedName>
        <fullName evidence="1">Uncharacterized protein</fullName>
    </submittedName>
</protein>
<dbReference type="EMBL" id="BK014927">
    <property type="protein sequence ID" value="DAD83076.1"/>
    <property type="molecule type" value="Genomic_DNA"/>
</dbReference>